<dbReference type="EMBL" id="ACJD01000001">
    <property type="protein sequence ID" value="EEH15130.1"/>
    <property type="molecule type" value="Genomic_DNA"/>
</dbReference>
<proteinExistence type="predicted"/>
<name>C0G371_9HYPH</name>
<dbReference type="AlphaFoldDB" id="C0G371"/>
<evidence type="ECO:0000313" key="1">
    <source>
        <dbReference type="EMBL" id="EEH15130.1"/>
    </source>
</evidence>
<dbReference type="Proteomes" id="UP000003678">
    <property type="component" value="Unassembled WGS sequence"/>
</dbReference>
<protein>
    <submittedName>
        <fullName evidence="1">Uncharacterized protein</fullName>
    </submittedName>
</protein>
<evidence type="ECO:0000313" key="2">
    <source>
        <dbReference type="Proteomes" id="UP000003678"/>
    </source>
</evidence>
<organism evidence="1 2">
    <name type="scientific">Brucella ceti str. Cudo</name>
    <dbReference type="NCBI Taxonomy" id="595497"/>
    <lineage>
        <taxon>Bacteria</taxon>
        <taxon>Pseudomonadati</taxon>
        <taxon>Pseudomonadota</taxon>
        <taxon>Alphaproteobacteria</taxon>
        <taxon>Hyphomicrobiales</taxon>
        <taxon>Brucellaceae</taxon>
        <taxon>Brucella/Ochrobactrum group</taxon>
        <taxon>Brucella</taxon>
    </lineage>
</organism>
<accession>C0G371</accession>
<comment type="caution">
    <text evidence="1">The sequence shown here is derived from an EMBL/GenBank/DDBJ whole genome shotgun (WGS) entry which is preliminary data.</text>
</comment>
<reference evidence="1 2" key="1">
    <citation type="submission" date="2009-03" db="EMBL/GenBank/DDBJ databases">
        <authorList>
            <person name="Setubal J.C."/>
            <person name="Boyle S."/>
            <person name="Crasta O.R."/>
            <person name="Gillespie J.J."/>
            <person name="Kenyon R.W."/>
            <person name="Lu J."/>
            <person name="Mane S."/>
            <person name="Nagrani S."/>
            <person name="Shallom J.M."/>
            <person name="Shallom S."/>
            <person name="Shukla M."/>
            <person name="Snyder E.E."/>
            <person name="Sobral B.W."/>
            <person name="Wattam A.R."/>
            <person name="Will R."/>
            <person name="Williams K."/>
            <person name="Yoo H."/>
            <person name="Bruce D.H."/>
            <person name="Detter C."/>
            <person name="Munk C."/>
            <person name="Brettin T.S."/>
            <person name="Ficht T."/>
        </authorList>
    </citation>
    <scope>NUCLEOTIDE SEQUENCE [LARGE SCALE GENOMIC DNA]</scope>
    <source>
        <strain evidence="1 2">Cudo</strain>
    </source>
</reference>
<gene>
    <name evidence="1" type="ORF">BCETI_1000031</name>
</gene>
<sequence>MERSKAVKTQQKNRLPLWIQPESELVFGVYLCRKCALNAEMRLNHNFATIF</sequence>